<keyword evidence="3" id="KW-1185">Reference proteome</keyword>
<evidence type="ECO:0000256" key="1">
    <source>
        <dbReference type="SAM" id="MobiDB-lite"/>
    </source>
</evidence>
<comment type="caution">
    <text evidence="2">The sequence shown here is derived from an EMBL/GenBank/DDBJ whole genome shotgun (WGS) entry which is preliminary data.</text>
</comment>
<dbReference type="EMBL" id="NHYE01005494">
    <property type="protein sequence ID" value="PPQ71637.1"/>
    <property type="molecule type" value="Genomic_DNA"/>
</dbReference>
<feature type="compositionally biased region" description="Pro residues" evidence="1">
    <location>
        <begin position="44"/>
        <end position="63"/>
    </location>
</feature>
<evidence type="ECO:0000313" key="3">
    <source>
        <dbReference type="Proteomes" id="UP000284706"/>
    </source>
</evidence>
<feature type="region of interest" description="Disordered" evidence="1">
    <location>
        <begin position="1"/>
        <end position="132"/>
    </location>
</feature>
<dbReference type="InParanoid" id="A0A409VZE6"/>
<dbReference type="AlphaFoldDB" id="A0A409VZE6"/>
<sequence length="200" mass="21222">MEGWHVRASASCSPQPSGRPPSAQRPPGQTEPPAVAAAAAAAAAPPPPPPPPPPPVSDAPPCPAAALPSTPRLKDQQSRQYSTLQHQCQHQHRRLPIHPTHHHHYHRNAHQRRPAHPHSSSRSTCAERGAAQRSASPMCSSLSLHHSNIIQLGLLALTTSDLGEITAGVGPGAEIGGAWRARRVSVECWSLPVREGRGGR</sequence>
<evidence type="ECO:0000313" key="2">
    <source>
        <dbReference type="EMBL" id="PPQ71637.1"/>
    </source>
</evidence>
<reference evidence="2 3" key="1">
    <citation type="journal article" date="2018" name="Evol. Lett.">
        <title>Horizontal gene cluster transfer increased hallucinogenic mushroom diversity.</title>
        <authorList>
            <person name="Reynolds H.T."/>
            <person name="Vijayakumar V."/>
            <person name="Gluck-Thaler E."/>
            <person name="Korotkin H.B."/>
            <person name="Matheny P.B."/>
            <person name="Slot J.C."/>
        </authorList>
    </citation>
    <scope>NUCLEOTIDE SEQUENCE [LARGE SCALE GENOMIC DNA]</scope>
    <source>
        <strain evidence="2 3">SRW20</strain>
    </source>
</reference>
<protein>
    <submittedName>
        <fullName evidence="2">Uncharacterized protein</fullName>
    </submittedName>
</protein>
<accession>A0A409VZE6</accession>
<dbReference type="Proteomes" id="UP000284706">
    <property type="component" value="Unassembled WGS sequence"/>
</dbReference>
<gene>
    <name evidence="2" type="ORF">CVT26_010598</name>
</gene>
<name>A0A409VZE6_9AGAR</name>
<feature type="compositionally biased region" description="Low complexity" evidence="1">
    <location>
        <begin position="32"/>
        <end position="43"/>
    </location>
</feature>
<organism evidence="2 3">
    <name type="scientific">Gymnopilus dilepis</name>
    <dbReference type="NCBI Taxonomy" id="231916"/>
    <lineage>
        <taxon>Eukaryota</taxon>
        <taxon>Fungi</taxon>
        <taxon>Dikarya</taxon>
        <taxon>Basidiomycota</taxon>
        <taxon>Agaricomycotina</taxon>
        <taxon>Agaricomycetes</taxon>
        <taxon>Agaricomycetidae</taxon>
        <taxon>Agaricales</taxon>
        <taxon>Agaricineae</taxon>
        <taxon>Hymenogastraceae</taxon>
        <taxon>Gymnopilus</taxon>
    </lineage>
</organism>
<proteinExistence type="predicted"/>
<feature type="compositionally biased region" description="Basic residues" evidence="1">
    <location>
        <begin position="89"/>
        <end position="116"/>
    </location>
</feature>